<evidence type="ECO:0000259" key="4">
    <source>
        <dbReference type="Pfam" id="PF25917"/>
    </source>
</evidence>
<dbReference type="InterPro" id="IPR058625">
    <property type="entry name" value="MdtA-like_BSH"/>
</dbReference>
<evidence type="ECO:0000313" key="7">
    <source>
        <dbReference type="EMBL" id="MDY0884959.1"/>
    </source>
</evidence>
<dbReference type="Gene3D" id="2.40.420.20">
    <property type="match status" value="1"/>
</dbReference>
<feature type="domain" description="Multidrug resistance protein MdtA-like C-terminal permuted SH3" evidence="6">
    <location>
        <begin position="287"/>
        <end position="347"/>
    </location>
</feature>
<comment type="subcellular location">
    <subcellularLocation>
        <location evidence="1">Cell envelope</location>
    </subcellularLocation>
</comment>
<feature type="domain" description="CusB-like beta-barrel" evidence="5">
    <location>
        <begin position="203"/>
        <end position="273"/>
    </location>
</feature>
<evidence type="ECO:0000256" key="2">
    <source>
        <dbReference type="ARBA" id="ARBA00009477"/>
    </source>
</evidence>
<evidence type="ECO:0000313" key="8">
    <source>
        <dbReference type="Proteomes" id="UP001279642"/>
    </source>
</evidence>
<organism evidence="7 8">
    <name type="scientific">Dongia soli</name>
    <dbReference type="NCBI Taxonomy" id="600628"/>
    <lineage>
        <taxon>Bacteria</taxon>
        <taxon>Pseudomonadati</taxon>
        <taxon>Pseudomonadota</taxon>
        <taxon>Alphaproteobacteria</taxon>
        <taxon>Rhodospirillales</taxon>
        <taxon>Dongiaceae</taxon>
        <taxon>Dongia</taxon>
    </lineage>
</organism>
<comment type="caution">
    <text evidence="7">The sequence shown here is derived from an EMBL/GenBank/DDBJ whole genome shotgun (WGS) entry which is preliminary data.</text>
</comment>
<evidence type="ECO:0000259" key="5">
    <source>
        <dbReference type="Pfam" id="PF25954"/>
    </source>
</evidence>
<dbReference type="Proteomes" id="UP001279642">
    <property type="component" value="Unassembled WGS sequence"/>
</dbReference>
<proteinExistence type="inferred from homology"/>
<reference evidence="7 8" key="1">
    <citation type="journal article" date="2016" name="Antonie Van Leeuwenhoek">
        <title>Dongia soli sp. nov., isolated from soil from Dokdo, Korea.</title>
        <authorList>
            <person name="Kim D.U."/>
            <person name="Lee H."/>
            <person name="Kim H."/>
            <person name="Kim S.G."/>
            <person name="Ka J.O."/>
        </authorList>
    </citation>
    <scope>NUCLEOTIDE SEQUENCE [LARGE SCALE GENOMIC DNA]</scope>
    <source>
        <strain evidence="7 8">D78</strain>
    </source>
</reference>
<dbReference type="InterPro" id="IPR058627">
    <property type="entry name" value="MdtA-like_C"/>
</dbReference>
<dbReference type="PROSITE" id="PS51257">
    <property type="entry name" value="PROKAR_LIPOPROTEIN"/>
    <property type="match status" value="1"/>
</dbReference>
<evidence type="ECO:0000256" key="3">
    <source>
        <dbReference type="ARBA" id="ARBA00022448"/>
    </source>
</evidence>
<dbReference type="NCBIfam" id="TIGR01730">
    <property type="entry name" value="RND_mfp"/>
    <property type="match status" value="1"/>
</dbReference>
<dbReference type="Pfam" id="PF25954">
    <property type="entry name" value="Beta-barrel_RND_2"/>
    <property type="match status" value="1"/>
</dbReference>
<evidence type="ECO:0000256" key="1">
    <source>
        <dbReference type="ARBA" id="ARBA00004196"/>
    </source>
</evidence>
<evidence type="ECO:0000259" key="6">
    <source>
        <dbReference type="Pfam" id="PF25967"/>
    </source>
</evidence>
<accession>A0ABU5EG29</accession>
<dbReference type="Gene3D" id="2.40.30.170">
    <property type="match status" value="1"/>
</dbReference>
<dbReference type="Pfam" id="PF25967">
    <property type="entry name" value="RND-MFP_C"/>
    <property type="match status" value="1"/>
</dbReference>
<dbReference type="InterPro" id="IPR058792">
    <property type="entry name" value="Beta-barrel_RND_2"/>
</dbReference>
<keyword evidence="8" id="KW-1185">Reference proteome</keyword>
<dbReference type="EMBL" id="JAXCLW010000007">
    <property type="protein sequence ID" value="MDY0884959.1"/>
    <property type="molecule type" value="Genomic_DNA"/>
</dbReference>
<dbReference type="RefSeq" id="WP_320510033.1">
    <property type="nucleotide sequence ID" value="NZ_JAXCLW010000007.1"/>
</dbReference>
<keyword evidence="3" id="KW-0813">Transport</keyword>
<dbReference type="Pfam" id="PF25917">
    <property type="entry name" value="BSH_RND"/>
    <property type="match status" value="1"/>
</dbReference>
<comment type="similarity">
    <text evidence="2">Belongs to the membrane fusion protein (MFP) (TC 8.A.1) family.</text>
</comment>
<gene>
    <name evidence="7" type="ORF">SMD27_19095</name>
</gene>
<sequence length="361" mass="38406">MRRILVLLAALATAACGEKATDNAEAARPARVVRVADANLLAGRALPGQARSAREAMLAFRVPGRILERRVRVGDQVKEGDVVATLDPAPYQVELDRVASSLQRARAAYANAASQLDRDRQLLAKGVIAKARFEVSDTTAKQALAEVKSVEAAQERAKLDLSYTQLRAPFDGVVSAAFAEAFAEVNPSQSVIRLIDPAEIEMVVNVPESMISYVPYMVDLKVTFDAVPGIEIPAEVSEIGREPSETTRTYLVKLLLTPPPGVIVVPGMAGQARGRPGPEIAKELQGVLIPLSATFSPDDATRSFVWVVNEGAKTVHRQPVTLGEPVVGGVSVTEGLASGNLIVTAGVHSLREGQAIRVSEP</sequence>
<dbReference type="Gene3D" id="1.10.287.470">
    <property type="entry name" value="Helix hairpin bin"/>
    <property type="match status" value="1"/>
</dbReference>
<protein>
    <submittedName>
        <fullName evidence="7">Efflux RND transporter periplasmic adaptor subunit</fullName>
    </submittedName>
</protein>
<name>A0ABU5EG29_9PROT</name>
<dbReference type="Gene3D" id="2.40.50.100">
    <property type="match status" value="1"/>
</dbReference>
<dbReference type="InterPro" id="IPR006143">
    <property type="entry name" value="RND_pump_MFP"/>
</dbReference>
<feature type="domain" description="Multidrug resistance protein MdtA-like barrel-sandwich hybrid" evidence="4">
    <location>
        <begin position="58"/>
        <end position="176"/>
    </location>
</feature>
<dbReference type="PANTHER" id="PTHR30469">
    <property type="entry name" value="MULTIDRUG RESISTANCE PROTEIN MDTA"/>
    <property type="match status" value="1"/>
</dbReference>
<dbReference type="SUPFAM" id="SSF111369">
    <property type="entry name" value="HlyD-like secretion proteins"/>
    <property type="match status" value="1"/>
</dbReference>
<dbReference type="PANTHER" id="PTHR30469:SF20">
    <property type="entry name" value="EFFLUX RND TRANSPORTER PERIPLASMIC ADAPTOR SUBUNIT"/>
    <property type="match status" value="1"/>
</dbReference>